<dbReference type="GO" id="GO:0005634">
    <property type="term" value="C:nucleus"/>
    <property type="evidence" value="ECO:0007669"/>
    <property type="project" value="UniProtKB-SubCell"/>
</dbReference>
<feature type="domain" description="HAT C-terminal dimerisation" evidence="6">
    <location>
        <begin position="392"/>
        <end position="455"/>
    </location>
</feature>
<dbReference type="SUPFAM" id="SSF140996">
    <property type="entry name" value="Hermes dimerisation domain"/>
    <property type="match status" value="1"/>
</dbReference>
<evidence type="ECO:0000256" key="5">
    <source>
        <dbReference type="ARBA" id="ARBA00023242"/>
    </source>
</evidence>
<accession>A0A8R2JKX3</accession>
<keyword evidence="4" id="KW-0862">Zinc</keyword>
<dbReference type="InterPro" id="IPR012337">
    <property type="entry name" value="RNaseH-like_sf"/>
</dbReference>
<reference evidence="7" key="2">
    <citation type="submission" date="2022-06" db="UniProtKB">
        <authorList>
            <consortium name="EnsemblMetazoa"/>
        </authorList>
    </citation>
    <scope>IDENTIFICATION</scope>
</reference>
<evidence type="ECO:0000259" key="6">
    <source>
        <dbReference type="Pfam" id="PF05699"/>
    </source>
</evidence>
<dbReference type="KEGG" id="api:100571269"/>
<dbReference type="RefSeq" id="XP_029340907.1">
    <property type="nucleotide sequence ID" value="XM_029485047.1"/>
</dbReference>
<evidence type="ECO:0000256" key="4">
    <source>
        <dbReference type="ARBA" id="ARBA00022833"/>
    </source>
</evidence>
<dbReference type="InterPro" id="IPR052035">
    <property type="entry name" value="ZnF_BED_domain_contain"/>
</dbReference>
<reference evidence="8" key="1">
    <citation type="submission" date="2010-06" db="EMBL/GenBank/DDBJ databases">
        <authorList>
            <person name="Jiang H."/>
            <person name="Abraham K."/>
            <person name="Ali S."/>
            <person name="Alsbrooks S.L."/>
            <person name="Anim B.N."/>
            <person name="Anosike U.S."/>
            <person name="Attaway T."/>
            <person name="Bandaranaike D.P."/>
            <person name="Battles P.K."/>
            <person name="Bell S.N."/>
            <person name="Bell A.V."/>
            <person name="Beltran B."/>
            <person name="Bickham C."/>
            <person name="Bustamante Y."/>
            <person name="Caleb T."/>
            <person name="Canada A."/>
            <person name="Cardenas V."/>
            <person name="Carter K."/>
            <person name="Chacko J."/>
            <person name="Chandrabose M.N."/>
            <person name="Chavez D."/>
            <person name="Chavez A."/>
            <person name="Chen L."/>
            <person name="Chu H.-S."/>
            <person name="Claassen K.J."/>
            <person name="Cockrell R."/>
            <person name="Collins M."/>
            <person name="Cooper J.A."/>
            <person name="Cree A."/>
            <person name="Curry S.M."/>
            <person name="Da Y."/>
            <person name="Dao M.D."/>
            <person name="Das B."/>
            <person name="Davila M.-L."/>
            <person name="Davy-Carroll L."/>
            <person name="Denson S."/>
            <person name="Dinh H."/>
            <person name="Ebong V.E."/>
            <person name="Edwards J.R."/>
            <person name="Egan A."/>
            <person name="El-Daye J."/>
            <person name="Escobedo L."/>
            <person name="Fernandez S."/>
            <person name="Fernando P.R."/>
            <person name="Flagg N."/>
            <person name="Forbes L.D."/>
            <person name="Fowler R.G."/>
            <person name="Fu Q."/>
            <person name="Gabisi R.A."/>
            <person name="Ganer J."/>
            <person name="Garbino Pronczuk A."/>
            <person name="Garcia R.M."/>
            <person name="Garner T."/>
            <person name="Garrett T.E."/>
            <person name="Gonzalez D.A."/>
            <person name="Hamid H."/>
            <person name="Hawkins E.S."/>
            <person name="Hirani K."/>
            <person name="Hogues M.E."/>
            <person name="Hollins B."/>
            <person name="Hsiao C.-H."/>
            <person name="Jabil R."/>
            <person name="James M.L."/>
            <person name="Jhangiani S.N."/>
            <person name="Johnson B."/>
            <person name="Johnson Q."/>
            <person name="Joshi V."/>
            <person name="Kalu J.B."/>
            <person name="Kam C."/>
            <person name="Kashfia A."/>
            <person name="Keebler J."/>
            <person name="Kisamo H."/>
            <person name="Kovar C.L."/>
            <person name="Lago L.A."/>
            <person name="Lai C.-Y."/>
            <person name="Laidlaw J."/>
            <person name="Lara F."/>
            <person name="Le T.-K."/>
            <person name="Lee S.L."/>
            <person name="Legall F.H."/>
            <person name="Lemon S.J."/>
            <person name="Lewis L.R."/>
            <person name="Li B."/>
            <person name="Liu Y."/>
            <person name="Liu Y.-S."/>
            <person name="Lopez J."/>
            <person name="Lozado R.J."/>
            <person name="Lu J."/>
            <person name="Madu R.C."/>
            <person name="Maheshwari M."/>
            <person name="Maheshwari R."/>
            <person name="Malloy K."/>
            <person name="Martinez E."/>
            <person name="Mathew T."/>
            <person name="Mercado I.C."/>
            <person name="Mercado C."/>
            <person name="Meyer B."/>
            <person name="Montgomery K."/>
            <person name="Morgan M.B."/>
            <person name="Munidasa M."/>
            <person name="Nazareth L.V."/>
            <person name="Nelson J."/>
            <person name="Ng B.M."/>
            <person name="Nguyen N.B."/>
            <person name="Nguyen P.Q."/>
            <person name="Nguyen T."/>
            <person name="Obregon M."/>
            <person name="Okwuonu G.O."/>
            <person name="Onwere C.G."/>
            <person name="Orozco G."/>
            <person name="Parra A."/>
            <person name="Patel S."/>
            <person name="Patil S."/>
            <person name="Perez A."/>
            <person name="Perez Y."/>
            <person name="Pham C."/>
            <person name="Primus E.L."/>
            <person name="Pu L.-L."/>
            <person name="Puazo M."/>
            <person name="Qin X."/>
            <person name="Quiroz J.B."/>
            <person name="Reese J."/>
            <person name="Richards S."/>
            <person name="Rives C.M."/>
            <person name="Robberts R."/>
            <person name="Ruiz S.J."/>
            <person name="Ruiz M.J."/>
            <person name="Santibanez J."/>
            <person name="Schneider B.W."/>
            <person name="Sisson I."/>
            <person name="Smith M."/>
            <person name="Sodergren E."/>
            <person name="Song X.-Z."/>
            <person name="Song B.B."/>
            <person name="Summersgill H."/>
            <person name="Thelus R."/>
            <person name="Thornton R.D."/>
            <person name="Trejos Z.Y."/>
            <person name="Usmani K."/>
            <person name="Vattathil S."/>
            <person name="Villasana D."/>
            <person name="Walker D.L."/>
            <person name="Wang S."/>
            <person name="Wang K."/>
            <person name="White C.S."/>
            <person name="Williams A.C."/>
            <person name="Williamson J."/>
            <person name="Wilson K."/>
            <person name="Woghiren I.O."/>
            <person name="Woodworth J.R."/>
            <person name="Worley K.C."/>
            <person name="Wright R.A."/>
            <person name="Wu W."/>
            <person name="Young L."/>
            <person name="Zhang L."/>
            <person name="Zhang J."/>
            <person name="Zhu Y."/>
            <person name="Muzny D.M."/>
            <person name="Weinstock G."/>
            <person name="Gibbs R.A."/>
        </authorList>
    </citation>
    <scope>NUCLEOTIDE SEQUENCE [LARGE SCALE GENOMIC DNA]</scope>
    <source>
        <strain evidence="8">LSR1</strain>
    </source>
</reference>
<sequence length="568" mass="65068">MSNFINRPLPLSKSKAIDQQLIKMIVKEYHPFSVVEDKEFRKLINMLSPNYIIPSRKTVSNSLLPQMYETVVQNVKRQLENVSAICLTTDGWTSITNQSFVAVTAHFIDPKKDYEISTVLLGCTDFPQSHTGDNLAIFLKNIVAEWGLSQHVAAVVTDNAANMKAAIEKCKWRQLSCFAHSINLVVQSGLMSIEHVTKKVKDIVTYFKKSLHGLSKLQELQRQTRSSVLKLKQDCPTRWNSTYDMLDRIFELKESIVATCAILNISDLNSLSEQDWIVIEKSKNILKIFYDLTIEISSKHMKTMNIISQATLLDPRFKKHGFIHAEKCSTTIRNLRSKVQSIRVEENTIPQPNVISPSVSLPTSSTAIWEDFDETVVNIIGGNNSTAAGIIEVDKYLNEPLLRRDENPLLWWSERKKVYPLLYEIVKRRLCIMATSVPCERIFSKAGQVVTNRRRDRFVRTALIKGGRTNNFVEGDLRGKHGNKKKLAPEIINQICDHINSFARIESHYLRNQTSREFIDGSLLQKCRDCLMQNVKLIKYHLVNFLHTLTSSIPDLIFFIPKRSVWIM</sequence>
<dbReference type="GO" id="GO:0046983">
    <property type="term" value="F:protein dimerization activity"/>
    <property type="evidence" value="ECO:0007669"/>
    <property type="project" value="InterPro"/>
</dbReference>
<name>A0A8R2JKX3_ACYPI</name>
<keyword evidence="3" id="KW-0863">Zinc-finger</keyword>
<dbReference type="InterPro" id="IPR008906">
    <property type="entry name" value="HATC_C_dom"/>
</dbReference>
<organism evidence="7 8">
    <name type="scientific">Acyrthosiphon pisum</name>
    <name type="common">Pea aphid</name>
    <dbReference type="NCBI Taxonomy" id="7029"/>
    <lineage>
        <taxon>Eukaryota</taxon>
        <taxon>Metazoa</taxon>
        <taxon>Ecdysozoa</taxon>
        <taxon>Arthropoda</taxon>
        <taxon>Hexapoda</taxon>
        <taxon>Insecta</taxon>
        <taxon>Pterygota</taxon>
        <taxon>Neoptera</taxon>
        <taxon>Paraneoptera</taxon>
        <taxon>Hemiptera</taxon>
        <taxon>Sternorrhyncha</taxon>
        <taxon>Aphidomorpha</taxon>
        <taxon>Aphidoidea</taxon>
        <taxon>Aphididae</taxon>
        <taxon>Macrosiphini</taxon>
        <taxon>Acyrthosiphon</taxon>
    </lineage>
</organism>
<dbReference type="OrthoDB" id="6608103at2759"/>
<evidence type="ECO:0000313" key="8">
    <source>
        <dbReference type="Proteomes" id="UP000007819"/>
    </source>
</evidence>
<dbReference type="PANTHER" id="PTHR46481">
    <property type="entry name" value="ZINC FINGER BED DOMAIN-CONTAINING PROTEIN 4"/>
    <property type="match status" value="1"/>
</dbReference>
<dbReference type="Proteomes" id="UP000007819">
    <property type="component" value="Chromosome X"/>
</dbReference>
<dbReference type="Pfam" id="PF05699">
    <property type="entry name" value="Dimer_Tnp_hAT"/>
    <property type="match status" value="1"/>
</dbReference>
<dbReference type="GeneID" id="100571269"/>
<protein>
    <recommendedName>
        <fullName evidence="6">HAT C-terminal dimerisation domain-containing protein</fullName>
    </recommendedName>
</protein>
<evidence type="ECO:0000256" key="1">
    <source>
        <dbReference type="ARBA" id="ARBA00004123"/>
    </source>
</evidence>
<keyword evidence="8" id="KW-1185">Reference proteome</keyword>
<dbReference type="PANTHER" id="PTHR46481:SF10">
    <property type="entry name" value="ZINC FINGER BED DOMAIN-CONTAINING PROTEIN 39"/>
    <property type="match status" value="1"/>
</dbReference>
<comment type="subcellular location">
    <subcellularLocation>
        <location evidence="1">Nucleus</location>
    </subcellularLocation>
</comment>
<keyword evidence="5" id="KW-0539">Nucleus</keyword>
<proteinExistence type="predicted"/>
<dbReference type="GO" id="GO:0008270">
    <property type="term" value="F:zinc ion binding"/>
    <property type="evidence" value="ECO:0007669"/>
    <property type="project" value="UniProtKB-KW"/>
</dbReference>
<dbReference type="AlphaFoldDB" id="A0A8R2JKX3"/>
<dbReference type="SUPFAM" id="SSF53098">
    <property type="entry name" value="Ribonuclease H-like"/>
    <property type="match status" value="1"/>
</dbReference>
<evidence type="ECO:0000256" key="2">
    <source>
        <dbReference type="ARBA" id="ARBA00022723"/>
    </source>
</evidence>
<dbReference type="EnsemblMetazoa" id="XM_029485047.1">
    <property type="protein sequence ID" value="XP_029340907.1"/>
    <property type="gene ID" value="LOC100571269"/>
</dbReference>
<evidence type="ECO:0000313" key="7">
    <source>
        <dbReference type="EnsemblMetazoa" id="XP_029340907.1"/>
    </source>
</evidence>
<evidence type="ECO:0000256" key="3">
    <source>
        <dbReference type="ARBA" id="ARBA00022771"/>
    </source>
</evidence>
<keyword evidence="2" id="KW-0479">Metal-binding</keyword>